<evidence type="ECO:0000313" key="4">
    <source>
        <dbReference type="Proteomes" id="UP000215999"/>
    </source>
</evidence>
<feature type="signal peptide" evidence="1">
    <location>
        <begin position="1"/>
        <end position="25"/>
    </location>
</feature>
<keyword evidence="4" id="KW-1185">Reference proteome</keyword>
<proteinExistence type="predicted"/>
<dbReference type="RefSeq" id="WP_094957495.1">
    <property type="nucleotide sequence ID" value="NZ_AP024851.1"/>
</dbReference>
<feature type="chain" id="PRO_5043891481" description="AraC family transcriptional regulator" evidence="1">
    <location>
        <begin position="26"/>
        <end position="176"/>
    </location>
</feature>
<evidence type="ECO:0008006" key="6">
    <source>
        <dbReference type="Google" id="ProtNLM"/>
    </source>
</evidence>
<dbReference type="EMBL" id="JAUOPU010000041">
    <property type="protein sequence ID" value="MDO6545186.1"/>
    <property type="molecule type" value="Genomic_DNA"/>
</dbReference>
<dbReference type="Proteomes" id="UP001170624">
    <property type="component" value="Unassembled WGS sequence"/>
</dbReference>
<accession>A0AAW7YBS6</accession>
<sequence length="176" mass="19844">MSVCRIKLTLFGISGILLVSADAFALSCNPYSAASVISNNNVLHDQRCSAVIIPDFLIEPSLASSTDLPSWQEDEEFNGQFWNDWSGLVEDDSPVMSARAASTFYGLGFWMPDENKEKEVDIKNIKDIEDLIRQYGLLMSFGVGGEDPDALRFRFDYRWHDSQSSDVFLQLEIPFQ</sequence>
<dbReference type="AlphaFoldDB" id="A0AAW7YBS6"/>
<reference evidence="3 4" key="1">
    <citation type="journal article" date="2016" name="Antonie Van Leeuwenhoek">
        <title>Photobacterium sanguinicancri sp. nov. isolated from marine animals.</title>
        <authorList>
            <person name="Gomez-Gil B."/>
            <person name="Roque A."/>
            <person name="Rotllant G."/>
            <person name="Romalde J.L."/>
            <person name="Doce A."/>
            <person name="Eggermont M."/>
            <person name="Defoirdt T."/>
        </authorList>
    </citation>
    <scope>NUCLEOTIDE SEQUENCE [LARGE SCALE GENOMIC DNA]</scope>
    <source>
        <strain evidence="3 4">CAIM 1827</strain>
    </source>
</reference>
<dbReference type="EMBL" id="NOIF01000087">
    <property type="protein sequence ID" value="OZS43322.1"/>
    <property type="molecule type" value="Genomic_DNA"/>
</dbReference>
<keyword evidence="1" id="KW-0732">Signal</keyword>
<name>A0AAW7YBS6_9GAMM</name>
<reference evidence="3" key="2">
    <citation type="submission" date="2017-07" db="EMBL/GenBank/DDBJ databases">
        <authorList>
            <person name="Gomez-Gil B."/>
            <person name="Enciso-Ibarra K."/>
        </authorList>
    </citation>
    <scope>NUCLEOTIDE SEQUENCE</scope>
    <source>
        <strain evidence="3">CAIM 1827</strain>
    </source>
</reference>
<comment type="caution">
    <text evidence="2">The sequence shown here is derived from an EMBL/GenBank/DDBJ whole genome shotgun (WGS) entry which is preliminary data.</text>
</comment>
<evidence type="ECO:0000313" key="3">
    <source>
        <dbReference type="EMBL" id="OZS43322.1"/>
    </source>
</evidence>
<evidence type="ECO:0000313" key="5">
    <source>
        <dbReference type="Proteomes" id="UP001170624"/>
    </source>
</evidence>
<reference evidence="2" key="3">
    <citation type="submission" date="2023-07" db="EMBL/GenBank/DDBJ databases">
        <title>Genome content predicts the carbon catabolic preferences of heterotrophic bacteria.</title>
        <authorList>
            <person name="Gralka M."/>
        </authorList>
    </citation>
    <scope>NUCLEOTIDE SEQUENCE</scope>
    <source>
        <strain evidence="2">G2M05</strain>
    </source>
</reference>
<dbReference type="Proteomes" id="UP000215999">
    <property type="component" value="Unassembled WGS sequence"/>
</dbReference>
<evidence type="ECO:0000256" key="1">
    <source>
        <dbReference type="SAM" id="SignalP"/>
    </source>
</evidence>
<protein>
    <recommendedName>
        <fullName evidence="6">AraC family transcriptional regulator</fullName>
    </recommendedName>
</protein>
<gene>
    <name evidence="3" type="ORF">ASV53_13850</name>
    <name evidence="2" type="ORF">Q4568_21835</name>
</gene>
<organism evidence="2 5">
    <name type="scientific">Photobacterium sanguinicancri</name>
    <dbReference type="NCBI Taxonomy" id="875932"/>
    <lineage>
        <taxon>Bacteria</taxon>
        <taxon>Pseudomonadati</taxon>
        <taxon>Pseudomonadota</taxon>
        <taxon>Gammaproteobacteria</taxon>
        <taxon>Vibrionales</taxon>
        <taxon>Vibrionaceae</taxon>
        <taxon>Photobacterium</taxon>
    </lineage>
</organism>
<evidence type="ECO:0000313" key="2">
    <source>
        <dbReference type="EMBL" id="MDO6545186.1"/>
    </source>
</evidence>